<keyword evidence="2" id="KW-0539">Nucleus</keyword>
<dbReference type="PROSITE" id="PS50196">
    <property type="entry name" value="RANBD1"/>
    <property type="match status" value="1"/>
</dbReference>
<dbReference type="SMART" id="SM00160">
    <property type="entry name" value="RanBD"/>
    <property type="match status" value="1"/>
</dbReference>
<reference evidence="5 6" key="1">
    <citation type="journal article" date="2016" name="DNA Res.">
        <title>Genome sequence of Aspergillus luchuensis NBRC 4314.</title>
        <authorList>
            <person name="Yamada O."/>
            <person name="Machida M."/>
            <person name="Hosoyama A."/>
            <person name="Goto M."/>
            <person name="Takahashi T."/>
            <person name="Futagami T."/>
            <person name="Yamagata Y."/>
            <person name="Takeuchi M."/>
            <person name="Kobayashi T."/>
            <person name="Koike H."/>
            <person name="Abe K."/>
            <person name="Asai K."/>
            <person name="Arita M."/>
            <person name="Fujita N."/>
            <person name="Fukuda K."/>
            <person name="Higa K."/>
            <person name="Horikawa H."/>
            <person name="Ishikawa T."/>
            <person name="Jinno K."/>
            <person name="Kato Y."/>
            <person name="Kirimura K."/>
            <person name="Mizutani O."/>
            <person name="Nakasone K."/>
            <person name="Sano M."/>
            <person name="Shiraishi Y."/>
            <person name="Tsukahara M."/>
            <person name="Gomi K."/>
        </authorList>
    </citation>
    <scope>NUCLEOTIDE SEQUENCE [LARGE SCALE GENOMIC DNA]</scope>
    <source>
        <strain evidence="5 6">RIB 2604</strain>
    </source>
</reference>
<dbReference type="EMBL" id="BCWF01000021">
    <property type="protein sequence ID" value="GAT26455.1"/>
    <property type="molecule type" value="Genomic_DNA"/>
</dbReference>
<dbReference type="CDD" id="cd13180">
    <property type="entry name" value="RanBD_RanBP3"/>
    <property type="match status" value="1"/>
</dbReference>
<feature type="compositionally biased region" description="Acidic residues" evidence="3">
    <location>
        <begin position="97"/>
        <end position="108"/>
    </location>
</feature>
<dbReference type="InterPro" id="IPR000156">
    <property type="entry name" value="Ran_bind_dom"/>
</dbReference>
<dbReference type="Pfam" id="PF00638">
    <property type="entry name" value="Ran_BP1"/>
    <property type="match status" value="1"/>
</dbReference>
<dbReference type="AlphaFoldDB" id="A0A146FKR0"/>
<evidence type="ECO:0000256" key="3">
    <source>
        <dbReference type="SAM" id="MobiDB-lite"/>
    </source>
</evidence>
<evidence type="ECO:0000313" key="6">
    <source>
        <dbReference type="Proteomes" id="UP000075230"/>
    </source>
</evidence>
<feature type="compositionally biased region" description="Polar residues" evidence="3">
    <location>
        <begin position="36"/>
        <end position="59"/>
    </location>
</feature>
<reference evidence="6" key="2">
    <citation type="submission" date="2016-02" db="EMBL/GenBank/DDBJ databases">
        <title>Genome sequencing of Aspergillus luchuensis NBRC 4314.</title>
        <authorList>
            <person name="Yamada O."/>
        </authorList>
    </citation>
    <scope>NUCLEOTIDE SEQUENCE [LARGE SCALE GENOMIC DNA]</scope>
    <source>
        <strain evidence="6">RIB 2604</strain>
    </source>
</reference>
<feature type="region of interest" description="Disordered" evidence="3">
    <location>
        <begin position="239"/>
        <end position="262"/>
    </location>
</feature>
<protein>
    <submittedName>
        <fullName evidence="5">Nuclear protein export protein Yrb2</fullName>
    </submittedName>
</protein>
<dbReference type="GO" id="GO:0005634">
    <property type="term" value="C:nucleus"/>
    <property type="evidence" value="ECO:0007669"/>
    <property type="project" value="UniProtKB-SubCell"/>
</dbReference>
<name>A0A146FKR0_ASPKA</name>
<sequence>MAADPQRNGGVEAADDSQASDNDGGERPVRHKLKETSITSAPKTSTDGDANMTGNTQEGSSSRASSRGRKRSFDEDEPEKNEDDAGHRRKRSRDSNSEEENANADVDVEVPQPQKGDEVTRDIAVPKKKRSRDQLDKDESTVGASGEKAEQNAAEEASTEKSEVEGQPEKKRHTDDAREKESAPITSAFANTSSVSPFGAIGAKAKEEAKPAAATSSTAFAASSLAAFASSEQSPFGSLGSSTPSVFKSPASADSPQPAATGFASAAGTSGFAALGSGFSGFSGGFAAAKPAGGLTSFASPSAPSVLSGSKTAVETGEENEKTYFSCKAKLFHFTNKEWRERGIGTFKVNVRVTDGVEDKKAARMIMRADGVLRVMLNTPIFKGMTVGDGQGKEPKSKQINLASLESGRSVPILLRTGSEDLAKELYRVVRDLQEYQ</sequence>
<feature type="compositionally biased region" description="Basic and acidic residues" evidence="3">
    <location>
        <begin position="158"/>
        <end position="182"/>
    </location>
</feature>
<feature type="region of interest" description="Disordered" evidence="3">
    <location>
        <begin position="1"/>
        <end position="196"/>
    </location>
</feature>
<organism evidence="5 6">
    <name type="scientific">Aspergillus kawachii</name>
    <name type="common">White koji mold</name>
    <name type="synonym">Aspergillus awamori var. kawachi</name>
    <dbReference type="NCBI Taxonomy" id="1069201"/>
    <lineage>
        <taxon>Eukaryota</taxon>
        <taxon>Fungi</taxon>
        <taxon>Dikarya</taxon>
        <taxon>Ascomycota</taxon>
        <taxon>Pezizomycotina</taxon>
        <taxon>Eurotiomycetes</taxon>
        <taxon>Eurotiomycetidae</taxon>
        <taxon>Eurotiales</taxon>
        <taxon>Aspergillaceae</taxon>
        <taxon>Aspergillus</taxon>
        <taxon>Aspergillus subgen. Circumdati</taxon>
    </lineage>
</organism>
<feature type="compositionally biased region" description="Basic and acidic residues" evidence="3">
    <location>
        <begin position="115"/>
        <end position="125"/>
    </location>
</feature>
<evidence type="ECO:0000259" key="4">
    <source>
        <dbReference type="PROSITE" id="PS50196"/>
    </source>
</evidence>
<dbReference type="InterPro" id="IPR011993">
    <property type="entry name" value="PH-like_dom_sf"/>
</dbReference>
<accession>A0A146FKR0</accession>
<gene>
    <name evidence="5" type="ORF">RIB2604_02101310</name>
</gene>
<dbReference type="PANTHER" id="PTHR23138:SF142">
    <property type="entry name" value="RAN-BINDING PROTEIN 3B-RELATED"/>
    <property type="match status" value="1"/>
</dbReference>
<dbReference type="Gene3D" id="2.30.29.30">
    <property type="entry name" value="Pleckstrin-homology domain (PH domain)/Phosphotyrosine-binding domain (PTB)"/>
    <property type="match status" value="1"/>
</dbReference>
<comment type="subcellular location">
    <subcellularLocation>
        <location evidence="1">Nucleus</location>
    </subcellularLocation>
</comment>
<evidence type="ECO:0000256" key="1">
    <source>
        <dbReference type="ARBA" id="ARBA00004123"/>
    </source>
</evidence>
<proteinExistence type="predicted"/>
<feature type="domain" description="RanBD1" evidence="4">
    <location>
        <begin position="301"/>
        <end position="437"/>
    </location>
</feature>
<dbReference type="VEuPathDB" id="FungiDB:ASPFODRAFT_120470"/>
<dbReference type="SUPFAM" id="SSF50729">
    <property type="entry name" value="PH domain-like"/>
    <property type="match status" value="1"/>
</dbReference>
<dbReference type="InterPro" id="IPR045255">
    <property type="entry name" value="RanBP1-like"/>
</dbReference>
<feature type="compositionally biased region" description="Polar residues" evidence="3">
    <location>
        <begin position="184"/>
        <end position="196"/>
    </location>
</feature>
<dbReference type="PANTHER" id="PTHR23138">
    <property type="entry name" value="RAN BINDING PROTEIN"/>
    <property type="match status" value="1"/>
</dbReference>
<comment type="caution">
    <text evidence="5">The sequence shown here is derived from an EMBL/GenBank/DDBJ whole genome shotgun (WGS) entry which is preliminary data.</text>
</comment>
<feature type="compositionally biased region" description="Low complexity" evidence="3">
    <location>
        <begin position="249"/>
        <end position="262"/>
    </location>
</feature>
<evidence type="ECO:0000313" key="5">
    <source>
        <dbReference type="EMBL" id="GAT26455.1"/>
    </source>
</evidence>
<dbReference type="Proteomes" id="UP000075230">
    <property type="component" value="Unassembled WGS sequence"/>
</dbReference>
<evidence type="ECO:0000256" key="2">
    <source>
        <dbReference type="ARBA" id="ARBA00023242"/>
    </source>
</evidence>